<feature type="compositionally biased region" description="Polar residues" evidence="1">
    <location>
        <begin position="146"/>
        <end position="160"/>
    </location>
</feature>
<feature type="region of interest" description="Disordered" evidence="1">
    <location>
        <begin position="259"/>
        <end position="305"/>
    </location>
</feature>
<sequence>TDSSRITFNEDEYTKITTPRQDVLFKKGYFGRKRTPNPSPSDTQEAHSGDSVESESYVSEDPQYVYPAGYMDPTGVYYVNGGTFETFDPYTGMVTVVVGPPPQYPGGAPVLAALPCQPVPLQPVEWFNPPAPWCYSYNRRKRYSTDSQNCSAQSSESTGPPGSPQEPVEEGACAPPLYPQQYVYPGYMFGPPVYNMNGVTMQGMVPQPVPLTQDLSASKRRKKRRRRRRGGVTEDGSESSCCEEPLTCDVTGCQSETGSDAVCQSGASSDGGVSSKANSDSGINTDPTPNSGSNSPPLLSQVPYHPPEEQLSADCVTYQNQGLPLSTSGENIQEDSSLTEVTTPEEVTEELSTAEDDVTPNLCAAAPEFSSQESTLSCLSTPSATKEFIVNESEVSNAEISHEVFESCQSITEPLAGEDISLSEDIFCTDFEGQSSTALVSNSDITDGDLKTTLKKNTENDENKVVNPESNGINVGDEIKEICYEEVKISEVSELQTNISLELIQPIEIIETFVSSEEEKETELLNNCEIDVRNEAMEPQCIASTSTNNDTAIISECEQSFSRFS</sequence>
<evidence type="ECO:0000313" key="2">
    <source>
        <dbReference type="EMBL" id="JAS82434.1"/>
    </source>
</evidence>
<name>A0A1B6I682_9HEMI</name>
<feature type="non-terminal residue" evidence="2">
    <location>
        <position position="565"/>
    </location>
</feature>
<feature type="compositionally biased region" description="Polar residues" evidence="1">
    <location>
        <begin position="265"/>
        <end position="286"/>
    </location>
</feature>
<feature type="compositionally biased region" description="Low complexity" evidence="1">
    <location>
        <begin position="287"/>
        <end position="300"/>
    </location>
</feature>
<dbReference type="EMBL" id="GECU01025272">
    <property type="protein sequence ID" value="JAS82434.1"/>
    <property type="molecule type" value="Transcribed_RNA"/>
</dbReference>
<feature type="compositionally biased region" description="Polar residues" evidence="1">
    <location>
        <begin position="322"/>
        <end position="335"/>
    </location>
</feature>
<proteinExistence type="predicted"/>
<organism evidence="2">
    <name type="scientific">Homalodisca liturata</name>
    <dbReference type="NCBI Taxonomy" id="320908"/>
    <lineage>
        <taxon>Eukaryota</taxon>
        <taxon>Metazoa</taxon>
        <taxon>Ecdysozoa</taxon>
        <taxon>Arthropoda</taxon>
        <taxon>Hexapoda</taxon>
        <taxon>Insecta</taxon>
        <taxon>Pterygota</taxon>
        <taxon>Neoptera</taxon>
        <taxon>Paraneoptera</taxon>
        <taxon>Hemiptera</taxon>
        <taxon>Auchenorrhyncha</taxon>
        <taxon>Membracoidea</taxon>
        <taxon>Cicadellidae</taxon>
        <taxon>Cicadellinae</taxon>
        <taxon>Proconiini</taxon>
        <taxon>Homalodisca</taxon>
    </lineage>
</organism>
<feature type="region of interest" description="Disordered" evidence="1">
    <location>
        <begin position="27"/>
        <end position="59"/>
    </location>
</feature>
<feature type="region of interest" description="Disordered" evidence="1">
    <location>
        <begin position="322"/>
        <end position="342"/>
    </location>
</feature>
<evidence type="ECO:0000256" key="1">
    <source>
        <dbReference type="SAM" id="MobiDB-lite"/>
    </source>
</evidence>
<reference evidence="2" key="1">
    <citation type="submission" date="2015-11" db="EMBL/GenBank/DDBJ databases">
        <title>De novo transcriptome assembly of four potential Pierce s Disease insect vectors from Arizona vineyards.</title>
        <authorList>
            <person name="Tassone E.E."/>
        </authorList>
    </citation>
    <scope>NUCLEOTIDE SEQUENCE</scope>
</reference>
<feature type="region of interest" description="Disordered" evidence="1">
    <location>
        <begin position="207"/>
        <end position="243"/>
    </location>
</feature>
<accession>A0A1B6I682</accession>
<feature type="region of interest" description="Disordered" evidence="1">
    <location>
        <begin position="146"/>
        <end position="172"/>
    </location>
</feature>
<feature type="non-terminal residue" evidence="2">
    <location>
        <position position="1"/>
    </location>
</feature>
<gene>
    <name evidence="2" type="ORF">g.46905</name>
</gene>
<feature type="compositionally biased region" description="Basic residues" evidence="1">
    <location>
        <begin position="218"/>
        <end position="230"/>
    </location>
</feature>
<dbReference type="AlphaFoldDB" id="A0A1B6I682"/>
<protein>
    <submittedName>
        <fullName evidence="2">Uncharacterized protein</fullName>
    </submittedName>
</protein>